<keyword evidence="1" id="KW-1133">Transmembrane helix</keyword>
<dbReference type="Proteomes" id="UP000439903">
    <property type="component" value="Unassembled WGS sequence"/>
</dbReference>
<organism evidence="2 3">
    <name type="scientific">Gigaspora margarita</name>
    <dbReference type="NCBI Taxonomy" id="4874"/>
    <lineage>
        <taxon>Eukaryota</taxon>
        <taxon>Fungi</taxon>
        <taxon>Fungi incertae sedis</taxon>
        <taxon>Mucoromycota</taxon>
        <taxon>Glomeromycotina</taxon>
        <taxon>Glomeromycetes</taxon>
        <taxon>Diversisporales</taxon>
        <taxon>Gigasporaceae</taxon>
        <taxon>Gigaspora</taxon>
    </lineage>
</organism>
<gene>
    <name evidence="2" type="ORF">F8M41_009313</name>
</gene>
<evidence type="ECO:0000313" key="3">
    <source>
        <dbReference type="Proteomes" id="UP000439903"/>
    </source>
</evidence>
<reference evidence="2 3" key="1">
    <citation type="journal article" date="2019" name="Environ. Microbiol.">
        <title>At the nexus of three kingdoms: the genome of the mycorrhizal fungus Gigaspora margarita provides insights into plant, endobacterial and fungal interactions.</title>
        <authorList>
            <person name="Venice F."/>
            <person name="Ghignone S."/>
            <person name="Salvioli di Fossalunga A."/>
            <person name="Amselem J."/>
            <person name="Novero M."/>
            <person name="Xianan X."/>
            <person name="Sedzielewska Toro K."/>
            <person name="Morin E."/>
            <person name="Lipzen A."/>
            <person name="Grigoriev I.V."/>
            <person name="Henrissat B."/>
            <person name="Martin F.M."/>
            <person name="Bonfante P."/>
        </authorList>
    </citation>
    <scope>NUCLEOTIDE SEQUENCE [LARGE SCALE GENOMIC DNA]</scope>
    <source>
        <strain evidence="2 3">BEG34</strain>
    </source>
</reference>
<dbReference type="AlphaFoldDB" id="A0A8H4B446"/>
<accession>A0A8H4B446</accession>
<dbReference type="OrthoDB" id="2351769at2759"/>
<evidence type="ECO:0000256" key="1">
    <source>
        <dbReference type="SAM" id="Phobius"/>
    </source>
</evidence>
<keyword evidence="1" id="KW-0812">Transmembrane</keyword>
<proteinExistence type="predicted"/>
<dbReference type="EMBL" id="WTPW01000021">
    <property type="protein sequence ID" value="KAF0558423.1"/>
    <property type="molecule type" value="Genomic_DNA"/>
</dbReference>
<comment type="caution">
    <text evidence="2">The sequence shown here is derived from an EMBL/GenBank/DDBJ whole genome shotgun (WGS) entry which is preliminary data.</text>
</comment>
<feature type="transmembrane region" description="Helical" evidence="1">
    <location>
        <begin position="64"/>
        <end position="84"/>
    </location>
</feature>
<keyword evidence="1" id="KW-0472">Membrane</keyword>
<keyword evidence="3" id="KW-1185">Reference proteome</keyword>
<name>A0A8H4B446_GIGMA</name>
<evidence type="ECO:0000313" key="2">
    <source>
        <dbReference type="EMBL" id="KAF0558423.1"/>
    </source>
</evidence>
<sequence length="110" mass="12790">MQHRLSCENFALMPSPPCLPTLKVFLDIYVNDFGTYRNVYYSLGGIYFQFGNMPLDIRKQLKNYFLIGFVLFGANFNNFIELILQEIKRLENGLSIKTLFCDAWVIGLFS</sequence>
<protein>
    <submittedName>
        <fullName evidence="2">Uncharacterized protein</fullName>
    </submittedName>
</protein>